<feature type="signal peptide" evidence="1">
    <location>
        <begin position="1"/>
        <end position="18"/>
    </location>
</feature>
<accession>A0A0A1TAR0</accession>
<dbReference type="Proteomes" id="UP000039046">
    <property type="component" value="Unassembled WGS sequence"/>
</dbReference>
<organism evidence="2 3">
    <name type="scientific">[Torrubiella] hemipterigena</name>
    <dbReference type="NCBI Taxonomy" id="1531966"/>
    <lineage>
        <taxon>Eukaryota</taxon>
        <taxon>Fungi</taxon>
        <taxon>Dikarya</taxon>
        <taxon>Ascomycota</taxon>
        <taxon>Pezizomycotina</taxon>
        <taxon>Sordariomycetes</taxon>
        <taxon>Hypocreomycetidae</taxon>
        <taxon>Hypocreales</taxon>
        <taxon>Clavicipitaceae</taxon>
        <taxon>Clavicipitaceae incertae sedis</taxon>
        <taxon>'Torrubiella' clade</taxon>
    </lineage>
</organism>
<dbReference type="EMBL" id="CDHN01000002">
    <property type="protein sequence ID" value="CEJ83819.1"/>
    <property type="molecule type" value="Genomic_DNA"/>
</dbReference>
<sequence length="142" mass="15245">MLFKSITAAAIMAATVSGAAVVKRDDPDWTIRDASRDCAADDSSCTWQFTIDNNLGDSTYCRFVTTPRDGQGAARSNGGPSDCGVYKGIQSGWSRQFGDDKGFTTFGANNYDRGVIGFFSFTDAEVANGQHVGARQAHVQRI</sequence>
<dbReference type="AlphaFoldDB" id="A0A0A1TAR0"/>
<evidence type="ECO:0008006" key="4">
    <source>
        <dbReference type="Google" id="ProtNLM"/>
    </source>
</evidence>
<keyword evidence="1" id="KW-0732">Signal</keyword>
<proteinExistence type="predicted"/>
<protein>
    <recommendedName>
        <fullName evidence="4">Small secreted protein</fullName>
    </recommendedName>
</protein>
<evidence type="ECO:0000256" key="1">
    <source>
        <dbReference type="SAM" id="SignalP"/>
    </source>
</evidence>
<gene>
    <name evidence="2" type="ORF">VHEMI03269</name>
</gene>
<keyword evidence="3" id="KW-1185">Reference proteome</keyword>
<evidence type="ECO:0000313" key="2">
    <source>
        <dbReference type="EMBL" id="CEJ83819.1"/>
    </source>
</evidence>
<dbReference type="HOGENOM" id="CLU_117282_0_0_1"/>
<name>A0A0A1TAR0_9HYPO</name>
<evidence type="ECO:0000313" key="3">
    <source>
        <dbReference type="Proteomes" id="UP000039046"/>
    </source>
</evidence>
<feature type="chain" id="PRO_5001979467" description="Small secreted protein" evidence="1">
    <location>
        <begin position="19"/>
        <end position="142"/>
    </location>
</feature>
<reference evidence="2 3" key="1">
    <citation type="journal article" date="2015" name="Genome Announc.">
        <title>Draft Genome Sequence and Gene Annotation of the Entomopathogenic Fungus Verticillium hemipterigenum.</title>
        <authorList>
            <person name="Horn F."/>
            <person name="Habel A."/>
            <person name="Scharf D.H."/>
            <person name="Dworschak J."/>
            <person name="Brakhage A.A."/>
            <person name="Guthke R."/>
            <person name="Hertweck C."/>
            <person name="Linde J."/>
        </authorList>
    </citation>
    <scope>NUCLEOTIDE SEQUENCE [LARGE SCALE GENOMIC DNA]</scope>
</reference>